<keyword evidence="1 6" id="KW-0813">Transport</keyword>
<comment type="similarity">
    <text evidence="6">Belongs to the RnfG family.</text>
</comment>
<evidence type="ECO:0000256" key="3">
    <source>
        <dbReference type="ARBA" id="ARBA00022630"/>
    </source>
</evidence>
<keyword evidence="6" id="KW-1003">Cell membrane</keyword>
<dbReference type="EC" id="7.-.-.-" evidence="6"/>
<evidence type="ECO:0000256" key="2">
    <source>
        <dbReference type="ARBA" id="ARBA00022553"/>
    </source>
</evidence>
<dbReference type="Pfam" id="PF04205">
    <property type="entry name" value="FMN_bind"/>
    <property type="match status" value="2"/>
</dbReference>
<comment type="caution">
    <text evidence="9">The sequence shown here is derived from an EMBL/GenBank/DDBJ whole genome shotgun (WGS) entry which is preliminary data.</text>
</comment>
<comment type="subunit">
    <text evidence="6">The complex is composed of six subunits: RnfA, RnfB, RnfC, RnfD, RnfE and RnfG.</text>
</comment>
<dbReference type="InterPro" id="IPR007329">
    <property type="entry name" value="FMN-bd"/>
</dbReference>
<dbReference type="EMBL" id="JAGGKC010000028">
    <property type="protein sequence ID" value="MBP1920347.1"/>
    <property type="molecule type" value="Genomic_DNA"/>
</dbReference>
<dbReference type="RefSeq" id="WP_209460522.1">
    <property type="nucleotide sequence ID" value="NZ_JAGGKC010000028.1"/>
</dbReference>
<feature type="domain" description="FMN-binding" evidence="8">
    <location>
        <begin position="249"/>
        <end position="329"/>
    </location>
</feature>
<keyword evidence="2 6" id="KW-0597">Phosphoprotein</keyword>
<dbReference type="Gene3D" id="3.90.1010.20">
    <property type="match status" value="1"/>
</dbReference>
<dbReference type="PANTHER" id="PTHR36118">
    <property type="entry name" value="ION-TRANSLOCATING OXIDOREDUCTASE COMPLEX SUBUNIT G"/>
    <property type="match status" value="1"/>
</dbReference>
<dbReference type="HAMAP" id="MF_00479">
    <property type="entry name" value="RsxG_RnfG"/>
    <property type="match status" value="1"/>
</dbReference>
<evidence type="ECO:0000256" key="7">
    <source>
        <dbReference type="SAM" id="Phobius"/>
    </source>
</evidence>
<keyword evidence="4 6" id="KW-0288">FMN</keyword>
<gene>
    <name evidence="6" type="primary">rnfG</name>
    <name evidence="9" type="ORF">J2Z34_002858</name>
</gene>
<comment type="subcellular location">
    <subcellularLocation>
        <location evidence="6">Cell membrane</location>
        <topology evidence="6">Single-pass membrane protein</topology>
    </subcellularLocation>
</comment>
<keyword evidence="5 6" id="KW-0249">Electron transport</keyword>
<evidence type="ECO:0000256" key="4">
    <source>
        <dbReference type="ARBA" id="ARBA00022643"/>
    </source>
</evidence>
<keyword evidence="10" id="KW-1185">Reference proteome</keyword>
<dbReference type="NCBIfam" id="TIGR01947">
    <property type="entry name" value="rnfG"/>
    <property type="match status" value="1"/>
</dbReference>
<accession>A0ABS4G712</accession>
<feature type="transmembrane region" description="Helical" evidence="7">
    <location>
        <begin position="14"/>
        <end position="35"/>
    </location>
</feature>
<evidence type="ECO:0000256" key="1">
    <source>
        <dbReference type="ARBA" id="ARBA00022448"/>
    </source>
</evidence>
<evidence type="ECO:0000256" key="6">
    <source>
        <dbReference type="HAMAP-Rule" id="MF_00479"/>
    </source>
</evidence>
<evidence type="ECO:0000259" key="8">
    <source>
        <dbReference type="SMART" id="SM00900"/>
    </source>
</evidence>
<keyword evidence="6" id="KW-1278">Translocase</keyword>
<keyword evidence="6 7" id="KW-0812">Transmembrane</keyword>
<comment type="function">
    <text evidence="6">Part of a membrane-bound complex that couples electron transfer with translocation of ions across the membrane.</text>
</comment>
<reference evidence="9 10" key="1">
    <citation type="submission" date="2021-03" db="EMBL/GenBank/DDBJ databases">
        <title>Genomic Encyclopedia of Type Strains, Phase IV (KMG-IV): sequencing the most valuable type-strain genomes for metagenomic binning, comparative biology and taxonomic classification.</title>
        <authorList>
            <person name="Goeker M."/>
        </authorList>
    </citation>
    <scope>NUCLEOTIDE SEQUENCE [LARGE SCALE GENOMIC DNA]</scope>
    <source>
        <strain evidence="9 10">DSM 6139</strain>
    </source>
</reference>
<dbReference type="Proteomes" id="UP001519271">
    <property type="component" value="Unassembled WGS sequence"/>
</dbReference>
<dbReference type="SMART" id="SM00900">
    <property type="entry name" value="FMN_bind"/>
    <property type="match status" value="2"/>
</dbReference>
<keyword evidence="6 7" id="KW-1133">Transmembrane helix</keyword>
<keyword evidence="6 7" id="KW-0472">Membrane</keyword>
<feature type="modified residue" description="FMN phosphoryl threonine" evidence="6">
    <location>
        <position position="174"/>
    </location>
</feature>
<evidence type="ECO:0000313" key="9">
    <source>
        <dbReference type="EMBL" id="MBP1920347.1"/>
    </source>
</evidence>
<organism evidence="9 10">
    <name type="scientific">Youngiibacter multivorans</name>
    <dbReference type="NCBI Taxonomy" id="937251"/>
    <lineage>
        <taxon>Bacteria</taxon>
        <taxon>Bacillati</taxon>
        <taxon>Bacillota</taxon>
        <taxon>Clostridia</taxon>
        <taxon>Eubacteriales</taxon>
        <taxon>Clostridiaceae</taxon>
        <taxon>Youngiibacter</taxon>
    </lineage>
</organism>
<name>A0ABS4G712_9CLOT</name>
<proteinExistence type="inferred from homology"/>
<evidence type="ECO:0000313" key="10">
    <source>
        <dbReference type="Proteomes" id="UP001519271"/>
    </source>
</evidence>
<feature type="domain" description="FMN-binding" evidence="8">
    <location>
        <begin position="101"/>
        <end position="191"/>
    </location>
</feature>
<protein>
    <recommendedName>
        <fullName evidence="6">Ion-translocating oxidoreductase complex subunit G</fullName>
        <ecNumber evidence="6">7.-.-.-</ecNumber>
    </recommendedName>
    <alternativeName>
        <fullName evidence="6">Rnf electron transport complex subunit G</fullName>
    </alternativeName>
</protein>
<dbReference type="PANTHER" id="PTHR36118:SF1">
    <property type="entry name" value="ION-TRANSLOCATING OXIDOREDUCTASE COMPLEX SUBUNIT G"/>
    <property type="match status" value="1"/>
</dbReference>
<comment type="cofactor">
    <cofactor evidence="6">
        <name>FMN</name>
        <dbReference type="ChEBI" id="CHEBI:58210"/>
    </cofactor>
</comment>
<keyword evidence="3 6" id="KW-0285">Flavoprotein</keyword>
<dbReference type="InterPro" id="IPR010209">
    <property type="entry name" value="Ion_transpt_RnfG/RsxG"/>
</dbReference>
<sequence>MDKVKSSNKDFMEWLKLGLVLVVITAVVAVIMAYINTSTKDIIAKNNMIKQEDLEYVMAGADDVAAYGGTMPGEDSSIKEIYEAKAGGSVMGYVYKVSVQGYKEMVDVLVGIKTDGNIGAAKVTKLAETPGLGALVQEPKYIDQYTGKPIAESFKVVKAAPANPNEIESVSGATISSNAVATAINDAVNHYKTEIKGEAVVEEPKSEPTIENMLLDGDAMEEMTGDLKTLKVTKAGAVTGYIVYGEGKGYYDTPIIVAVGFDLATKKITNIMVTEQNETQGLGTAITDVEFSEMFQGKDAQAQKIEVYSGASVSSEGAIKAINAAITYFNDVLAK</sequence>
<evidence type="ECO:0000256" key="5">
    <source>
        <dbReference type="ARBA" id="ARBA00022982"/>
    </source>
</evidence>